<evidence type="ECO:0000256" key="1">
    <source>
        <dbReference type="ARBA" id="ARBA00001823"/>
    </source>
</evidence>
<dbReference type="GO" id="GO:0070814">
    <property type="term" value="P:hydrogen sulfide biosynthetic process"/>
    <property type="evidence" value="ECO:0007669"/>
    <property type="project" value="UniProtKB-UniRule"/>
</dbReference>
<keyword evidence="4 7" id="KW-0808">Transferase</keyword>
<dbReference type="NCBIfam" id="NF003013">
    <property type="entry name" value="PRK03846.1"/>
    <property type="match status" value="1"/>
</dbReference>
<dbReference type="GO" id="GO:0019379">
    <property type="term" value="P:sulfate assimilation, phosphoadenylyl sulfate reduction by phosphoadenylyl-sulfate reductase (thioredoxin)"/>
    <property type="evidence" value="ECO:0007669"/>
    <property type="project" value="TreeGrafter"/>
</dbReference>
<dbReference type="SUPFAM" id="SSF52540">
    <property type="entry name" value="P-loop containing nucleoside triphosphate hydrolases"/>
    <property type="match status" value="1"/>
</dbReference>
<keyword evidence="7 8" id="KW-0418">Kinase</keyword>
<evidence type="ECO:0000256" key="6">
    <source>
        <dbReference type="ARBA" id="ARBA00022840"/>
    </source>
</evidence>
<dbReference type="HAMAP" id="MF_00065">
    <property type="entry name" value="Adenylyl_sulf_kinase"/>
    <property type="match status" value="1"/>
</dbReference>
<organism evidence="10 11">
    <name type="scientific">Pseudomonas saponiphila</name>
    <dbReference type="NCBI Taxonomy" id="556534"/>
    <lineage>
        <taxon>Bacteria</taxon>
        <taxon>Pseudomonadati</taxon>
        <taxon>Pseudomonadota</taxon>
        <taxon>Gammaproteobacteria</taxon>
        <taxon>Pseudomonadales</taxon>
        <taxon>Pseudomonadaceae</taxon>
        <taxon>Pseudomonas</taxon>
    </lineage>
</organism>
<dbReference type="EC" id="2.7.1.25" evidence="3 7"/>
<sequence length="205" mass="21950">MRDVTVNSYDMSKGDTGGRARGGATALAHGPLCVWFTGLSGAGKSTLARALEARLEALGARVRVLDGDDLRSGLNSDLKFSAADRKENVRRLGEVARLFYDSGYIVLVSAISPFIEDRQRARALFPGGHFLEVHVATALALCESRDPKGLYARARSGQLAQFTGIDSAYEPPPACECQIETAGRSVEEGVAQLLELIGTGPRGRR</sequence>
<comment type="function">
    <text evidence="7 8">Catalyzes the synthesis of activated sulfate.</text>
</comment>
<feature type="active site" description="Phosphoserine intermediate" evidence="7">
    <location>
        <position position="112"/>
    </location>
</feature>
<dbReference type="InterPro" id="IPR059117">
    <property type="entry name" value="APS_kinase_dom"/>
</dbReference>
<dbReference type="Gene3D" id="3.40.50.300">
    <property type="entry name" value="P-loop containing nucleotide triphosphate hydrolases"/>
    <property type="match status" value="1"/>
</dbReference>
<reference evidence="11" key="1">
    <citation type="submission" date="2016-10" db="EMBL/GenBank/DDBJ databases">
        <authorList>
            <person name="Varghese N."/>
            <person name="Submissions S."/>
        </authorList>
    </citation>
    <scope>NUCLEOTIDE SEQUENCE [LARGE SCALE GENOMIC DNA]</scope>
    <source>
        <strain evidence="11">DSM 9751</strain>
    </source>
</reference>
<evidence type="ECO:0000259" key="9">
    <source>
        <dbReference type="Pfam" id="PF01583"/>
    </source>
</evidence>
<accession>A0A1H4MRI7</accession>
<name>A0A1H4MRI7_9PSED</name>
<gene>
    <name evidence="7" type="primary">cysC</name>
    <name evidence="10" type="ORF">SAMN05216178_2519</name>
</gene>
<evidence type="ECO:0000256" key="2">
    <source>
        <dbReference type="ARBA" id="ARBA00004806"/>
    </source>
</evidence>
<feature type="binding site" evidence="7">
    <location>
        <begin position="38"/>
        <end position="45"/>
    </location>
    <ligand>
        <name>ATP</name>
        <dbReference type="ChEBI" id="CHEBI:30616"/>
    </ligand>
</feature>
<evidence type="ECO:0000313" key="11">
    <source>
        <dbReference type="Proteomes" id="UP000198982"/>
    </source>
</evidence>
<proteinExistence type="inferred from homology"/>
<dbReference type="PANTHER" id="PTHR42700">
    <property type="entry name" value="SULFATE ADENYLYLTRANSFERASE"/>
    <property type="match status" value="1"/>
</dbReference>
<comment type="similarity">
    <text evidence="7 8">Belongs to the APS kinase family.</text>
</comment>
<evidence type="ECO:0000256" key="4">
    <source>
        <dbReference type="ARBA" id="ARBA00022679"/>
    </source>
</evidence>
<evidence type="ECO:0000256" key="7">
    <source>
        <dbReference type="HAMAP-Rule" id="MF_00065"/>
    </source>
</evidence>
<dbReference type="GO" id="GO:0004020">
    <property type="term" value="F:adenylylsulfate kinase activity"/>
    <property type="evidence" value="ECO:0007669"/>
    <property type="project" value="UniProtKB-UniRule"/>
</dbReference>
<keyword evidence="5 7" id="KW-0547">Nucleotide-binding</keyword>
<dbReference type="GO" id="GO:0005524">
    <property type="term" value="F:ATP binding"/>
    <property type="evidence" value="ECO:0007669"/>
    <property type="project" value="UniProtKB-UniRule"/>
</dbReference>
<feature type="domain" description="APS kinase" evidence="9">
    <location>
        <begin position="32"/>
        <end position="179"/>
    </location>
</feature>
<keyword evidence="6 7" id="KW-0067">ATP-binding</keyword>
<dbReference type="GO" id="GO:0010134">
    <property type="term" value="P:sulfate assimilation via adenylyl sulfate reduction"/>
    <property type="evidence" value="ECO:0007669"/>
    <property type="project" value="TreeGrafter"/>
</dbReference>
<evidence type="ECO:0000256" key="3">
    <source>
        <dbReference type="ARBA" id="ARBA00012121"/>
    </source>
</evidence>
<evidence type="ECO:0000256" key="5">
    <source>
        <dbReference type="ARBA" id="ARBA00022741"/>
    </source>
</evidence>
<comment type="catalytic activity">
    <reaction evidence="1 7 8">
        <text>adenosine 5'-phosphosulfate + ATP = 3'-phosphoadenylyl sulfate + ADP + H(+)</text>
        <dbReference type="Rhea" id="RHEA:24152"/>
        <dbReference type="ChEBI" id="CHEBI:15378"/>
        <dbReference type="ChEBI" id="CHEBI:30616"/>
        <dbReference type="ChEBI" id="CHEBI:58243"/>
        <dbReference type="ChEBI" id="CHEBI:58339"/>
        <dbReference type="ChEBI" id="CHEBI:456216"/>
        <dbReference type="EC" id="2.7.1.25"/>
    </reaction>
</comment>
<dbReference type="GO" id="GO:0005737">
    <property type="term" value="C:cytoplasm"/>
    <property type="evidence" value="ECO:0007669"/>
    <property type="project" value="TreeGrafter"/>
</dbReference>
<dbReference type="Proteomes" id="UP000198982">
    <property type="component" value="Unassembled WGS sequence"/>
</dbReference>
<dbReference type="NCBIfam" id="TIGR00455">
    <property type="entry name" value="apsK"/>
    <property type="match status" value="1"/>
</dbReference>
<dbReference type="InterPro" id="IPR027417">
    <property type="entry name" value="P-loop_NTPase"/>
</dbReference>
<dbReference type="InterPro" id="IPR002891">
    <property type="entry name" value="APS"/>
</dbReference>
<dbReference type="EMBL" id="FNTJ01000001">
    <property type="protein sequence ID" value="SEB85691.1"/>
    <property type="molecule type" value="Genomic_DNA"/>
</dbReference>
<dbReference type="InterPro" id="IPR050512">
    <property type="entry name" value="Sulf_AdTrans/APS_kinase"/>
</dbReference>
<evidence type="ECO:0000256" key="8">
    <source>
        <dbReference type="RuleBase" id="RU004347"/>
    </source>
</evidence>
<evidence type="ECO:0000313" key="10">
    <source>
        <dbReference type="EMBL" id="SEB85691.1"/>
    </source>
</evidence>
<protein>
    <recommendedName>
        <fullName evidence="3 7">Adenylyl-sulfate kinase</fullName>
        <ecNumber evidence="3 7">2.7.1.25</ecNumber>
    </recommendedName>
    <alternativeName>
        <fullName evidence="7">APS kinase</fullName>
    </alternativeName>
    <alternativeName>
        <fullName evidence="7">ATP adenosine-5'-phosphosulfate 3'-phosphotransferase</fullName>
    </alternativeName>
    <alternativeName>
        <fullName evidence="7">Adenosine-5'-phosphosulfate kinase</fullName>
    </alternativeName>
</protein>
<dbReference type="GO" id="GO:0004781">
    <property type="term" value="F:sulfate adenylyltransferase (ATP) activity"/>
    <property type="evidence" value="ECO:0007669"/>
    <property type="project" value="TreeGrafter"/>
</dbReference>
<keyword evidence="11" id="KW-1185">Reference proteome</keyword>
<keyword evidence="7" id="KW-0597">Phosphoprotein</keyword>
<dbReference type="PANTHER" id="PTHR42700:SF1">
    <property type="entry name" value="SULFATE ADENYLYLTRANSFERASE"/>
    <property type="match status" value="1"/>
</dbReference>
<comment type="pathway">
    <text evidence="2 7 8">Sulfur metabolism; hydrogen sulfide biosynthesis; sulfite from sulfate: step 2/3.</text>
</comment>
<dbReference type="AlphaFoldDB" id="A0A1H4MRI7"/>
<dbReference type="Pfam" id="PF01583">
    <property type="entry name" value="APS_kinase"/>
    <property type="match status" value="1"/>
</dbReference>
<dbReference type="CDD" id="cd02027">
    <property type="entry name" value="APSK"/>
    <property type="match status" value="1"/>
</dbReference>
<dbReference type="UniPathway" id="UPA00140">
    <property type="reaction ID" value="UER00205"/>
</dbReference>